<proteinExistence type="predicted"/>
<keyword evidence="2" id="KW-1185">Reference proteome</keyword>
<dbReference type="RefSeq" id="WP_201371521.1">
    <property type="nucleotide sequence ID" value="NZ_BNJG01000001.1"/>
</dbReference>
<accession>A0ABQ3UQ31</accession>
<comment type="caution">
    <text evidence="1">The sequence shown here is derived from an EMBL/GenBank/DDBJ whole genome shotgun (WGS) entry which is preliminary data.</text>
</comment>
<dbReference type="EMBL" id="BNJG01000001">
    <property type="protein sequence ID" value="GHO54854.1"/>
    <property type="molecule type" value="Genomic_DNA"/>
</dbReference>
<organism evidence="1 2">
    <name type="scientific">Ktedonobacter robiniae</name>
    <dbReference type="NCBI Taxonomy" id="2778365"/>
    <lineage>
        <taxon>Bacteria</taxon>
        <taxon>Bacillati</taxon>
        <taxon>Chloroflexota</taxon>
        <taxon>Ktedonobacteria</taxon>
        <taxon>Ktedonobacterales</taxon>
        <taxon>Ktedonobacteraceae</taxon>
        <taxon>Ktedonobacter</taxon>
    </lineage>
</organism>
<dbReference type="Proteomes" id="UP000654345">
    <property type="component" value="Unassembled WGS sequence"/>
</dbReference>
<sequence length="107" mass="11731">MHSQYSIESEGLQVPASVAQDLSHQLTSFVMPLLKVLDALLNLRLVQTFLATLNALLEFRHRNNGLLLSGLGAYLASPDHAPAGAKRLSNLLHSSKSASHVLEEFLW</sequence>
<evidence type="ECO:0000313" key="1">
    <source>
        <dbReference type="EMBL" id="GHO54854.1"/>
    </source>
</evidence>
<gene>
    <name evidence="1" type="ORF">KSB_33290</name>
</gene>
<reference evidence="1 2" key="1">
    <citation type="journal article" date="2021" name="Int. J. Syst. Evol. Microbiol.">
        <title>Reticulibacter mediterranei gen. nov., sp. nov., within the new family Reticulibacteraceae fam. nov., and Ktedonospora formicarum gen. nov., sp. nov., Ktedonobacter robiniae sp. nov., Dictyobacter formicarum sp. nov. and Dictyobacter arantiisoli sp. nov., belonging to the class Ktedonobacteria.</title>
        <authorList>
            <person name="Yabe S."/>
            <person name="Zheng Y."/>
            <person name="Wang C.M."/>
            <person name="Sakai Y."/>
            <person name="Abe K."/>
            <person name="Yokota A."/>
            <person name="Donadio S."/>
            <person name="Cavaletti L."/>
            <person name="Monciardini P."/>
        </authorList>
    </citation>
    <scope>NUCLEOTIDE SEQUENCE [LARGE SCALE GENOMIC DNA]</scope>
    <source>
        <strain evidence="1 2">SOSP1-30</strain>
    </source>
</reference>
<name>A0ABQ3UQ31_9CHLR</name>
<evidence type="ECO:0000313" key="2">
    <source>
        <dbReference type="Proteomes" id="UP000654345"/>
    </source>
</evidence>
<protein>
    <submittedName>
        <fullName evidence="1">Uncharacterized protein</fullName>
    </submittedName>
</protein>